<dbReference type="Pfam" id="PF01839">
    <property type="entry name" value="FG-GAP"/>
    <property type="match status" value="2"/>
</dbReference>
<feature type="repeat" description="FG-GAP" evidence="12">
    <location>
        <begin position="394"/>
        <end position="449"/>
    </location>
</feature>
<accession>A0A2J7QMA1</accession>
<evidence type="ECO:0000256" key="6">
    <source>
        <dbReference type="ARBA" id="ARBA00022889"/>
    </source>
</evidence>
<evidence type="ECO:0000256" key="13">
    <source>
        <dbReference type="RuleBase" id="RU003762"/>
    </source>
</evidence>
<dbReference type="EMBL" id="NEVH01013215">
    <property type="protein sequence ID" value="PNF29696.1"/>
    <property type="molecule type" value="Genomic_DNA"/>
</dbReference>
<dbReference type="GO" id="GO:0005178">
    <property type="term" value="F:integrin binding"/>
    <property type="evidence" value="ECO:0007669"/>
    <property type="project" value="TreeGrafter"/>
</dbReference>
<feature type="domain" description="Integrin alpha second immunoglobulin-like" evidence="15">
    <location>
        <begin position="654"/>
        <end position="787"/>
    </location>
</feature>
<dbReference type="GO" id="GO:0033627">
    <property type="term" value="P:cell adhesion mediated by integrin"/>
    <property type="evidence" value="ECO:0007669"/>
    <property type="project" value="TreeGrafter"/>
</dbReference>
<sequence length="864" mass="95704">MVECLFSMTCLRCNCVSALFLLSFTIIFTSGFNLNWKDAYIFQDPQGDVGSYFGFTVALRQQGYTHWLVVGAPRGNSTYRKHQYIHQPGTVYQCGLRNGGSCVQLIVDPSGNRKVEGSNLQHNKNNAWLGGAIAVQNSGDRMVICAPRWKNAYNSNYYLMNGICYWTDNTTDVEASMETIMPLVDFRKQSEIYHSHVYFYYAYGEAGFTVHFPQGSNEFLLGAPGLLDWRGTVIRMRDGEFSSGSPRRRRSQGNYYFAEVPNALKSSGIPLNSYLGYSLSSGRFLSARPTHLYVSGAPRANDYKGKVYLFDFPDNHEDEDLKIIRDLDGTQMGEYYGAALCVVDLNGDHLDDLVVGAPQFSLQAANSAQLVGDEGRIYVYINGDRGSFTEITGDRIIMGNQQYGARFGTAVANVGDLNMDGYEDIAVGAPFEGAGAVYIYHGDKTGIVFDPVQKILAENIDSRLSGFGISLSNGVDVDGNHYNDIAVGAFESGHAVVLRGHPIITFQPTLATSTTRISMKTSNFSSTACLTYTGPYVPGTVDARVTMSVDLAHGRAQFVSGESKNTNTYTYEVKLRTEELQCKDFQIEIKPSAKDPTRPIDVIMRYELANNPNADPHNRGRPDSSGDGFCMTCPVVDASKPTYITKRVAFETGCKGDICEPDLIADARFIGIKNEFILGEQPTLQMEVEVLNIGEPAFLSHVAMAIPRVTPLVRIPPICHDSIDKHTSETQILVCDIGNPLERNYTINLLINTRDVPIDTKELTFAVNATSVGNEVNANDNYKELVLPVGLKADMRITGLSSQDQIVYVAQNRSFREDLMLNHSFEVWNLGPSKVETVMIEFEIPHQLKGPNGERIFMQVFQPE</sequence>
<evidence type="ECO:0000256" key="9">
    <source>
        <dbReference type="ARBA" id="ARBA00023136"/>
    </source>
</evidence>
<keyword evidence="8 13" id="KW-0401">Integrin</keyword>
<evidence type="ECO:0000313" key="16">
    <source>
        <dbReference type="EMBL" id="PNF29696.1"/>
    </source>
</evidence>
<evidence type="ECO:0000256" key="2">
    <source>
        <dbReference type="ARBA" id="ARBA00008054"/>
    </source>
</evidence>
<keyword evidence="10 13" id="KW-0675">Receptor</keyword>
<comment type="subcellular location">
    <subcellularLocation>
        <location evidence="1 13">Membrane</location>
        <topology evidence="1 13">Single-pass type I membrane protein</topology>
    </subcellularLocation>
</comment>
<evidence type="ECO:0000256" key="12">
    <source>
        <dbReference type="PROSITE-ProRule" id="PRU00803"/>
    </source>
</evidence>
<dbReference type="Gene3D" id="2.60.40.1460">
    <property type="entry name" value="Integrin domains. Chain A, domain 2"/>
    <property type="match status" value="1"/>
</dbReference>
<keyword evidence="17" id="KW-1185">Reference proteome</keyword>
<feature type="repeat" description="FG-GAP" evidence="12">
    <location>
        <begin position="112"/>
        <end position="176"/>
    </location>
</feature>
<reference evidence="16 17" key="1">
    <citation type="submission" date="2017-12" db="EMBL/GenBank/DDBJ databases">
        <title>Hemimetabolous genomes reveal molecular basis of termite eusociality.</title>
        <authorList>
            <person name="Harrison M.C."/>
            <person name="Jongepier E."/>
            <person name="Robertson H.M."/>
            <person name="Arning N."/>
            <person name="Bitard-Feildel T."/>
            <person name="Chao H."/>
            <person name="Childers C.P."/>
            <person name="Dinh H."/>
            <person name="Doddapaneni H."/>
            <person name="Dugan S."/>
            <person name="Gowin J."/>
            <person name="Greiner C."/>
            <person name="Han Y."/>
            <person name="Hu H."/>
            <person name="Hughes D.S.T."/>
            <person name="Huylmans A.-K."/>
            <person name="Kemena C."/>
            <person name="Kremer L.P.M."/>
            <person name="Lee S.L."/>
            <person name="Lopez-Ezquerra A."/>
            <person name="Mallet L."/>
            <person name="Monroy-Kuhn J.M."/>
            <person name="Moser A."/>
            <person name="Murali S.C."/>
            <person name="Muzny D.M."/>
            <person name="Otani S."/>
            <person name="Piulachs M.-D."/>
            <person name="Poelchau M."/>
            <person name="Qu J."/>
            <person name="Schaub F."/>
            <person name="Wada-Katsumata A."/>
            <person name="Worley K.C."/>
            <person name="Xie Q."/>
            <person name="Ylla G."/>
            <person name="Poulsen M."/>
            <person name="Gibbs R.A."/>
            <person name="Schal C."/>
            <person name="Richards S."/>
            <person name="Belles X."/>
            <person name="Korb J."/>
            <person name="Bornberg-Bauer E."/>
        </authorList>
    </citation>
    <scope>NUCLEOTIDE SEQUENCE [LARGE SCALE GENOMIC DNA]</scope>
    <source>
        <tissue evidence="16">Whole body</tissue>
    </source>
</reference>
<evidence type="ECO:0000256" key="10">
    <source>
        <dbReference type="ARBA" id="ARBA00023170"/>
    </source>
</evidence>
<evidence type="ECO:0000256" key="7">
    <source>
        <dbReference type="ARBA" id="ARBA00022989"/>
    </source>
</evidence>
<dbReference type="PRINTS" id="PR01185">
    <property type="entry name" value="INTEGRINA"/>
</dbReference>
<gene>
    <name evidence="16" type="ORF">B7P43_G13069</name>
</gene>
<evidence type="ECO:0000259" key="14">
    <source>
        <dbReference type="Pfam" id="PF08441"/>
    </source>
</evidence>
<comment type="caution">
    <text evidence="16">The sequence shown here is derived from an EMBL/GenBank/DDBJ whole genome shotgun (WGS) entry which is preliminary data.</text>
</comment>
<keyword evidence="11" id="KW-0325">Glycoprotein</keyword>
<keyword evidence="9" id="KW-0472">Membrane</keyword>
<dbReference type="InterPro" id="IPR000413">
    <property type="entry name" value="Integrin_alpha"/>
</dbReference>
<dbReference type="Pfam" id="PF08441">
    <property type="entry name" value="Integrin_A_Ig_1"/>
    <property type="match status" value="1"/>
</dbReference>
<keyword evidence="3" id="KW-0812">Transmembrane</keyword>
<evidence type="ECO:0000256" key="5">
    <source>
        <dbReference type="ARBA" id="ARBA00022737"/>
    </source>
</evidence>
<dbReference type="SUPFAM" id="SSF69179">
    <property type="entry name" value="Integrin domains"/>
    <property type="match status" value="3"/>
</dbReference>
<dbReference type="Gene3D" id="2.60.40.1510">
    <property type="entry name" value="ntegrin, alpha v. Chain A, domain 3"/>
    <property type="match status" value="1"/>
</dbReference>
<dbReference type="GO" id="GO:0007229">
    <property type="term" value="P:integrin-mediated signaling pathway"/>
    <property type="evidence" value="ECO:0007669"/>
    <property type="project" value="UniProtKB-KW"/>
</dbReference>
<dbReference type="GO" id="GO:0008305">
    <property type="term" value="C:integrin complex"/>
    <property type="evidence" value="ECO:0007669"/>
    <property type="project" value="InterPro"/>
</dbReference>
<dbReference type="Gene3D" id="2.60.40.1530">
    <property type="entry name" value="ntegrin, alpha v. Chain A, domain 4"/>
    <property type="match status" value="1"/>
</dbReference>
<evidence type="ECO:0000256" key="1">
    <source>
        <dbReference type="ARBA" id="ARBA00004479"/>
    </source>
</evidence>
<dbReference type="GO" id="GO:0007157">
    <property type="term" value="P:heterophilic cell-cell adhesion via plasma membrane cell adhesion molecules"/>
    <property type="evidence" value="ECO:0007669"/>
    <property type="project" value="UniProtKB-ARBA"/>
</dbReference>
<dbReference type="FunCoup" id="A0A2J7QMA1">
    <property type="interactions" value="3"/>
</dbReference>
<feature type="repeat" description="FG-GAP" evidence="12">
    <location>
        <begin position="322"/>
        <end position="389"/>
    </location>
</feature>
<dbReference type="InterPro" id="IPR013519">
    <property type="entry name" value="Int_alpha_beta-p"/>
</dbReference>
<evidence type="ECO:0000256" key="8">
    <source>
        <dbReference type="ARBA" id="ARBA00023037"/>
    </source>
</evidence>
<comment type="similarity">
    <text evidence="2 13">Belongs to the integrin alpha chain family.</text>
</comment>
<dbReference type="AlphaFoldDB" id="A0A2J7QMA1"/>
<keyword evidence="4" id="KW-0732">Signal</keyword>
<feature type="domain" description="Integrin alpha first immunoglubulin-like" evidence="14">
    <location>
        <begin position="518"/>
        <end position="651"/>
    </location>
</feature>
<dbReference type="Gene3D" id="2.130.10.130">
    <property type="entry name" value="Integrin alpha, N-terminal"/>
    <property type="match status" value="1"/>
</dbReference>
<dbReference type="InterPro" id="IPR013649">
    <property type="entry name" value="Integrin_alpha_Ig-like_1"/>
</dbReference>
<dbReference type="GO" id="GO:0048513">
    <property type="term" value="P:animal organ development"/>
    <property type="evidence" value="ECO:0007669"/>
    <property type="project" value="UniProtKB-ARBA"/>
</dbReference>
<dbReference type="InParanoid" id="A0A2J7QMA1"/>
<feature type="repeat" description="FG-GAP" evidence="12">
    <location>
        <begin position="39"/>
        <end position="103"/>
    </location>
</feature>
<evidence type="ECO:0000256" key="3">
    <source>
        <dbReference type="ARBA" id="ARBA00022692"/>
    </source>
</evidence>
<dbReference type="InterPro" id="IPR028994">
    <property type="entry name" value="Integrin_alpha_N"/>
</dbReference>
<evidence type="ECO:0000313" key="17">
    <source>
        <dbReference type="Proteomes" id="UP000235965"/>
    </source>
</evidence>
<keyword evidence="5" id="KW-0677">Repeat</keyword>
<evidence type="ECO:0000256" key="4">
    <source>
        <dbReference type="ARBA" id="ARBA00022729"/>
    </source>
</evidence>
<dbReference type="STRING" id="105785.A0A2J7QMA1"/>
<keyword evidence="6 13" id="KW-0130">Cell adhesion</keyword>
<dbReference type="InterPro" id="IPR048285">
    <property type="entry name" value="Integrin_alpha_Ig-like_2"/>
</dbReference>
<dbReference type="GO" id="GO:0009897">
    <property type="term" value="C:external side of plasma membrane"/>
    <property type="evidence" value="ECO:0007669"/>
    <property type="project" value="TreeGrafter"/>
</dbReference>
<proteinExistence type="inferred from homology"/>
<dbReference type="GO" id="GO:0007160">
    <property type="term" value="P:cell-matrix adhesion"/>
    <property type="evidence" value="ECO:0007669"/>
    <property type="project" value="TreeGrafter"/>
</dbReference>
<name>A0A2J7QMA1_9NEOP</name>
<dbReference type="PANTHER" id="PTHR23220:SF83">
    <property type="entry name" value="INTEGRIN ALPHA-PS3-RELATED"/>
    <property type="match status" value="1"/>
</dbReference>
<feature type="repeat" description="FG-GAP" evidence="12">
    <location>
        <begin position="453"/>
        <end position="515"/>
    </location>
</feature>
<dbReference type="InterPro" id="IPR032695">
    <property type="entry name" value="Integrin_dom_sf"/>
</dbReference>
<evidence type="ECO:0000259" key="15">
    <source>
        <dbReference type="Pfam" id="PF20805"/>
    </source>
</evidence>
<evidence type="ECO:0000256" key="11">
    <source>
        <dbReference type="ARBA" id="ARBA00023180"/>
    </source>
</evidence>
<organism evidence="16 17">
    <name type="scientific">Cryptotermes secundus</name>
    <dbReference type="NCBI Taxonomy" id="105785"/>
    <lineage>
        <taxon>Eukaryota</taxon>
        <taxon>Metazoa</taxon>
        <taxon>Ecdysozoa</taxon>
        <taxon>Arthropoda</taxon>
        <taxon>Hexapoda</taxon>
        <taxon>Insecta</taxon>
        <taxon>Pterygota</taxon>
        <taxon>Neoptera</taxon>
        <taxon>Polyneoptera</taxon>
        <taxon>Dictyoptera</taxon>
        <taxon>Blattodea</taxon>
        <taxon>Blattoidea</taxon>
        <taxon>Termitoidae</taxon>
        <taxon>Kalotermitidae</taxon>
        <taxon>Cryptotermitinae</taxon>
        <taxon>Cryptotermes</taxon>
    </lineage>
</organism>
<dbReference type="SUPFAM" id="SSF69318">
    <property type="entry name" value="Integrin alpha N-terminal domain"/>
    <property type="match status" value="1"/>
</dbReference>
<keyword evidence="7" id="KW-1133">Transmembrane helix</keyword>
<dbReference type="PANTHER" id="PTHR23220">
    <property type="entry name" value="INTEGRIN ALPHA"/>
    <property type="match status" value="1"/>
</dbReference>
<protein>
    <submittedName>
        <fullName evidence="16">Uncharacterized protein</fullName>
    </submittedName>
</protein>
<feature type="non-terminal residue" evidence="16">
    <location>
        <position position="864"/>
    </location>
</feature>
<dbReference type="Pfam" id="PF20805">
    <property type="entry name" value="Integrin_A_Ig_2"/>
    <property type="match status" value="1"/>
</dbReference>
<dbReference type="PROSITE" id="PS51470">
    <property type="entry name" value="FG_GAP"/>
    <property type="match status" value="5"/>
</dbReference>
<dbReference type="InterPro" id="IPR013517">
    <property type="entry name" value="FG-GAP"/>
</dbReference>
<dbReference type="Proteomes" id="UP000235965">
    <property type="component" value="Unassembled WGS sequence"/>
</dbReference>
<dbReference type="SMART" id="SM00191">
    <property type="entry name" value="Int_alpha"/>
    <property type="match status" value="6"/>
</dbReference>
<dbReference type="OrthoDB" id="5573735at2759"/>